<evidence type="ECO:0000256" key="2">
    <source>
        <dbReference type="ARBA" id="ARBA00004902"/>
    </source>
</evidence>
<dbReference type="InterPro" id="IPR036441">
    <property type="entry name" value="DHquinase_II_sf"/>
</dbReference>
<evidence type="ECO:0000256" key="1">
    <source>
        <dbReference type="ARBA" id="ARBA00001864"/>
    </source>
</evidence>
<comment type="catalytic activity">
    <reaction evidence="1">
        <text>3-dehydroquinate = 3-dehydroshikimate + H2O</text>
        <dbReference type="Rhea" id="RHEA:21096"/>
        <dbReference type="ChEBI" id="CHEBI:15377"/>
        <dbReference type="ChEBI" id="CHEBI:16630"/>
        <dbReference type="ChEBI" id="CHEBI:32364"/>
        <dbReference type="EC" id="4.2.1.10"/>
    </reaction>
</comment>
<evidence type="ECO:0000256" key="4">
    <source>
        <dbReference type="ARBA" id="ARBA00011193"/>
    </source>
</evidence>
<keyword evidence="8" id="KW-1185">Reference proteome</keyword>
<reference evidence="7 8" key="1">
    <citation type="submission" date="2020-10" db="EMBL/GenBank/DDBJ databases">
        <title>Phylogeny of dyella-like bacteria.</title>
        <authorList>
            <person name="Fu J."/>
        </authorList>
    </citation>
    <scope>NUCLEOTIDE SEQUENCE [LARGE SCALE GENOMIC DNA]</scope>
    <source>
        <strain evidence="7 8">THG-B117</strain>
    </source>
</reference>
<comment type="similarity">
    <text evidence="3">Belongs to the type-II 3-dehydroquinase family.</text>
</comment>
<comment type="pathway">
    <text evidence="2">Metabolic intermediate biosynthesis; chorismate biosynthesis; chorismate from D-erythrose 4-phosphate and phosphoenolpyruvate: step 3/7.</text>
</comment>
<dbReference type="EC" id="4.2.1.10" evidence="5"/>
<comment type="subunit">
    <text evidence="4">Homododecamer.</text>
</comment>
<dbReference type="Pfam" id="PF01220">
    <property type="entry name" value="DHquinase_II"/>
    <property type="match status" value="1"/>
</dbReference>
<keyword evidence="6" id="KW-0456">Lyase</keyword>
<name>A0ABS2JVN9_9GAMM</name>
<accession>A0ABS2JVN9</accession>
<evidence type="ECO:0000256" key="5">
    <source>
        <dbReference type="ARBA" id="ARBA00012060"/>
    </source>
</evidence>
<dbReference type="RefSeq" id="WP_204636556.1">
    <property type="nucleotide sequence ID" value="NZ_JADIKC010000005.1"/>
</dbReference>
<dbReference type="Gene3D" id="3.40.50.9100">
    <property type="entry name" value="Dehydroquinase, class II"/>
    <property type="match status" value="1"/>
</dbReference>
<evidence type="ECO:0000256" key="3">
    <source>
        <dbReference type="ARBA" id="ARBA00011037"/>
    </source>
</evidence>
<dbReference type="InterPro" id="IPR001874">
    <property type="entry name" value="DHquinase_II"/>
</dbReference>
<evidence type="ECO:0000256" key="6">
    <source>
        <dbReference type="ARBA" id="ARBA00023239"/>
    </source>
</evidence>
<dbReference type="Proteomes" id="UP001430065">
    <property type="component" value="Unassembled WGS sequence"/>
</dbReference>
<dbReference type="EMBL" id="JADIKC010000005">
    <property type="protein sequence ID" value="MBM7122123.1"/>
    <property type="molecule type" value="Genomic_DNA"/>
</dbReference>
<evidence type="ECO:0000313" key="8">
    <source>
        <dbReference type="Proteomes" id="UP001430065"/>
    </source>
</evidence>
<organism evidence="7 8">
    <name type="scientific">Dyella kyungheensis</name>
    <dbReference type="NCBI Taxonomy" id="1242174"/>
    <lineage>
        <taxon>Bacteria</taxon>
        <taxon>Pseudomonadati</taxon>
        <taxon>Pseudomonadota</taxon>
        <taxon>Gammaproteobacteria</taxon>
        <taxon>Lysobacterales</taxon>
        <taxon>Rhodanobacteraceae</taxon>
        <taxon>Dyella</taxon>
    </lineage>
</organism>
<comment type="caution">
    <text evidence="7">The sequence shown here is derived from an EMBL/GenBank/DDBJ whole genome shotgun (WGS) entry which is preliminary data.</text>
</comment>
<evidence type="ECO:0000313" key="7">
    <source>
        <dbReference type="EMBL" id="MBM7122123.1"/>
    </source>
</evidence>
<proteinExistence type="inferred from homology"/>
<sequence>MSIVIVHGPHTSGCSLPQELQRQLQQQADAAGHTLELRGCGNLPGLVGEVCAARADSAEFVLLDPGELAWQAREHPEAGLVDALDRLDAPYIEVHDVFGAELEHDGVHRAPVATVIINGNIGSGYRIGLSIALRQLRDAHRRDDEKDYGCPVLV</sequence>
<gene>
    <name evidence="7" type="ORF">ISP20_13240</name>
</gene>
<dbReference type="SUPFAM" id="SSF52304">
    <property type="entry name" value="Type II 3-dehydroquinate dehydratase"/>
    <property type="match status" value="1"/>
</dbReference>
<protein>
    <recommendedName>
        <fullName evidence="5">3-dehydroquinate dehydratase</fullName>
        <ecNumber evidence="5">4.2.1.10</ecNumber>
    </recommendedName>
</protein>